<dbReference type="OrthoDB" id="3386844at2"/>
<accession>A0A3L7ITN3</accession>
<comment type="caution">
    <text evidence="1">The sequence shown here is derived from an EMBL/GenBank/DDBJ whole genome shotgun (WGS) entry which is preliminary data.</text>
</comment>
<dbReference type="Pfam" id="PF13646">
    <property type="entry name" value="HEAT_2"/>
    <property type="match status" value="1"/>
</dbReference>
<keyword evidence="2" id="KW-1185">Reference proteome</keyword>
<dbReference type="SMART" id="SM00567">
    <property type="entry name" value="EZ_HEAT"/>
    <property type="match status" value="1"/>
</dbReference>
<protein>
    <submittedName>
        <fullName evidence="1">HEAT repeat domain-containing protein</fullName>
    </submittedName>
</protein>
<sequence>MDLAVTRFGEAGLVTKAIGLLEGRNEGDDVLLYVGGRHAQGVLDGAPALYWPELWGARTLLHIWSPSAEPAVLAGTTNQAWRVREMCLRVCAERRIGDETQFAKLTTDENPRVRAAAGRALAEIGTAASEEALQRLLRDPQKDVRRATGESLSILKERLS</sequence>
<proteinExistence type="predicted"/>
<evidence type="ECO:0000313" key="1">
    <source>
        <dbReference type="EMBL" id="RLQ81549.1"/>
    </source>
</evidence>
<dbReference type="InterPro" id="IPR004155">
    <property type="entry name" value="PBS_lyase_HEAT"/>
</dbReference>
<name>A0A3L7ITN3_9MICO</name>
<dbReference type="SUPFAM" id="SSF48371">
    <property type="entry name" value="ARM repeat"/>
    <property type="match status" value="1"/>
</dbReference>
<dbReference type="Proteomes" id="UP000282460">
    <property type="component" value="Unassembled WGS sequence"/>
</dbReference>
<evidence type="ECO:0000313" key="2">
    <source>
        <dbReference type="Proteomes" id="UP000282460"/>
    </source>
</evidence>
<dbReference type="InterPro" id="IPR021133">
    <property type="entry name" value="HEAT_type_2"/>
</dbReference>
<dbReference type="PROSITE" id="PS50077">
    <property type="entry name" value="HEAT_REPEAT"/>
    <property type="match status" value="1"/>
</dbReference>
<dbReference type="InterPro" id="IPR011989">
    <property type="entry name" value="ARM-like"/>
</dbReference>
<gene>
    <name evidence="1" type="ORF">D9V28_13060</name>
</gene>
<dbReference type="EMBL" id="RCWJ01000004">
    <property type="protein sequence ID" value="RLQ81549.1"/>
    <property type="molecule type" value="Genomic_DNA"/>
</dbReference>
<organism evidence="1 2">
    <name type="scientific">Mycetocola zhadangensis</name>
    <dbReference type="NCBI Taxonomy" id="1164595"/>
    <lineage>
        <taxon>Bacteria</taxon>
        <taxon>Bacillati</taxon>
        <taxon>Actinomycetota</taxon>
        <taxon>Actinomycetes</taxon>
        <taxon>Micrococcales</taxon>
        <taxon>Microbacteriaceae</taxon>
        <taxon>Mycetocola</taxon>
    </lineage>
</organism>
<dbReference type="AlphaFoldDB" id="A0A3L7ITN3"/>
<dbReference type="InterPro" id="IPR016024">
    <property type="entry name" value="ARM-type_fold"/>
</dbReference>
<reference evidence="1 2" key="1">
    <citation type="submission" date="2018-10" db="EMBL/GenBank/DDBJ databases">
        <authorList>
            <person name="Li J."/>
        </authorList>
    </citation>
    <scope>NUCLEOTIDE SEQUENCE [LARGE SCALE GENOMIC DNA]</scope>
    <source>
        <strain evidence="1 2">ZD1-4</strain>
    </source>
</reference>
<dbReference type="Gene3D" id="1.25.10.10">
    <property type="entry name" value="Leucine-rich Repeat Variant"/>
    <property type="match status" value="1"/>
</dbReference>